<evidence type="ECO:0000313" key="4">
    <source>
        <dbReference type="EMBL" id="MDT0574440.1"/>
    </source>
</evidence>
<dbReference type="Proteomes" id="UP001180737">
    <property type="component" value="Unassembled WGS sequence"/>
</dbReference>
<dbReference type="PANTHER" id="PTHR45527">
    <property type="entry name" value="NONRIBOSOMAL PEPTIDE SYNTHETASE"/>
    <property type="match status" value="1"/>
</dbReference>
<dbReference type="SUPFAM" id="SSF52777">
    <property type="entry name" value="CoA-dependent acyltransferases"/>
    <property type="match status" value="2"/>
</dbReference>
<gene>
    <name evidence="4" type="ORF">RM704_44495</name>
</gene>
<feature type="region of interest" description="Disordered" evidence="1">
    <location>
        <begin position="433"/>
        <end position="452"/>
    </location>
</feature>
<dbReference type="RefSeq" id="WP_311593551.1">
    <property type="nucleotide sequence ID" value="NZ_JAVRFJ010000090.1"/>
</dbReference>
<dbReference type="Pfam" id="PF00501">
    <property type="entry name" value="AMP-binding"/>
    <property type="match status" value="1"/>
</dbReference>
<dbReference type="SUPFAM" id="SSF56801">
    <property type="entry name" value="Acetyl-CoA synthetase-like"/>
    <property type="match status" value="1"/>
</dbReference>
<dbReference type="PANTHER" id="PTHR45527:SF1">
    <property type="entry name" value="FATTY ACID SYNTHASE"/>
    <property type="match status" value="1"/>
</dbReference>
<dbReference type="InterPro" id="IPR023213">
    <property type="entry name" value="CAT-like_dom_sf"/>
</dbReference>
<dbReference type="Pfam" id="PF00668">
    <property type="entry name" value="Condensation"/>
    <property type="match status" value="1"/>
</dbReference>
<keyword evidence="5" id="KW-1185">Reference proteome</keyword>
<name>A0ABU2ZDI7_9ACTN</name>
<sequence length="511" mass="55474">TRTPLTPLQLAFHTAETLHEGLTAYGYVRQSIRGPLDSTLLGNALAHLSARHPMLRMRITDDGTARPSQYAAPAGPVGTAPRWYEIRDPRPHDLRQLELDLCNRPFDLRTEDPVRAVLVHDRDDAHLAHLLLVVHHAAADGFSLKLMAEELWSLYTALTRGEDAAQLPSPSVQFSDYAAAQTAERQSPSYAEDLDHWRARLAAHTTSLPSLPYDGDPEAPPTPPLTHHRTEIDEELTTALRETAARHEVSLFHLLLAVYGRCLARWSGRRAVAVNVARARRESPVAGIDRLVGPLADTLPVFVDVDPAEPVTALADRLRRTWREAEAHATLSSTDFARLLSQMRPATGPAPRTAAEAGFSFARFPVVHGPDWPVTVTPTAAATASAATRLGLLCWEADAALRLSWNHPAHLFRPETVRRLADEYVTELRAATAAPPAPATAPPHHAVGTGHGGVVDRLRAQFRATPRSVAVAADDGTTLTYAALDTATAALAARLRAHGVRPGDLVGLLTE</sequence>
<evidence type="ECO:0000259" key="3">
    <source>
        <dbReference type="Pfam" id="PF00668"/>
    </source>
</evidence>
<feature type="domain" description="AMP-dependent synthetase/ligase" evidence="2">
    <location>
        <begin position="459"/>
        <end position="510"/>
    </location>
</feature>
<dbReference type="Gene3D" id="3.30.559.10">
    <property type="entry name" value="Chloramphenicol acetyltransferase-like domain"/>
    <property type="match status" value="1"/>
</dbReference>
<dbReference type="InterPro" id="IPR042099">
    <property type="entry name" value="ANL_N_sf"/>
</dbReference>
<proteinExistence type="predicted"/>
<reference evidence="4" key="1">
    <citation type="submission" date="2024-05" db="EMBL/GenBank/DDBJ databases">
        <title>30 novel species of actinomycetes from the DSMZ collection.</title>
        <authorList>
            <person name="Nouioui I."/>
        </authorList>
    </citation>
    <scope>NUCLEOTIDE SEQUENCE</scope>
    <source>
        <strain evidence="4">DSM 3412</strain>
    </source>
</reference>
<dbReference type="InterPro" id="IPR000873">
    <property type="entry name" value="AMP-dep_synth/lig_dom"/>
</dbReference>
<dbReference type="Gene3D" id="3.30.559.30">
    <property type="entry name" value="Nonribosomal peptide synthetase, condensation domain"/>
    <property type="match status" value="1"/>
</dbReference>
<protein>
    <submittedName>
        <fullName evidence="4">Condensation domain-containing protein</fullName>
    </submittedName>
</protein>
<feature type="non-terminal residue" evidence="4">
    <location>
        <position position="511"/>
    </location>
</feature>
<evidence type="ECO:0000313" key="5">
    <source>
        <dbReference type="Proteomes" id="UP001180737"/>
    </source>
</evidence>
<dbReference type="EMBL" id="JAVRFJ010000090">
    <property type="protein sequence ID" value="MDT0574440.1"/>
    <property type="molecule type" value="Genomic_DNA"/>
</dbReference>
<dbReference type="InterPro" id="IPR001242">
    <property type="entry name" value="Condensation_dom"/>
</dbReference>
<dbReference type="Gene3D" id="3.40.50.12780">
    <property type="entry name" value="N-terminal domain of ligase-like"/>
    <property type="match status" value="1"/>
</dbReference>
<feature type="non-terminal residue" evidence="4">
    <location>
        <position position="1"/>
    </location>
</feature>
<accession>A0ABU2ZDI7</accession>
<evidence type="ECO:0000256" key="1">
    <source>
        <dbReference type="SAM" id="MobiDB-lite"/>
    </source>
</evidence>
<feature type="domain" description="Condensation" evidence="3">
    <location>
        <begin position="3"/>
        <end position="437"/>
    </location>
</feature>
<comment type="caution">
    <text evidence="4">The sequence shown here is derived from an EMBL/GenBank/DDBJ whole genome shotgun (WGS) entry which is preliminary data.</text>
</comment>
<evidence type="ECO:0000259" key="2">
    <source>
        <dbReference type="Pfam" id="PF00501"/>
    </source>
</evidence>
<organism evidence="4 5">
    <name type="scientific">Streptomyces gottesmaniae</name>
    <dbReference type="NCBI Taxonomy" id="3075518"/>
    <lineage>
        <taxon>Bacteria</taxon>
        <taxon>Bacillati</taxon>
        <taxon>Actinomycetota</taxon>
        <taxon>Actinomycetes</taxon>
        <taxon>Kitasatosporales</taxon>
        <taxon>Streptomycetaceae</taxon>
        <taxon>Streptomyces</taxon>
    </lineage>
</organism>